<protein>
    <submittedName>
        <fullName evidence="2">Nitroreductase</fullName>
    </submittedName>
</protein>
<dbReference type="Gene3D" id="3.40.109.10">
    <property type="entry name" value="NADH Oxidase"/>
    <property type="match status" value="1"/>
</dbReference>
<dbReference type="InterPro" id="IPR050627">
    <property type="entry name" value="Nitroreductase/BluB"/>
</dbReference>
<sequence>MLPMLLKRRSTRRFTNQQVDRQQIDQLIEAALRSPSSRGRNPWEFVVVSEPETLAQLARAKQHGSDFLKGAPLAIVVVADPERSDVWVEDCAIASILIQLTAQSIGLASCWVQIRERQHNEELDSEQYLRNLLGLPERYRVLSVIGIGHPDEFKQGHPKSSLEMEKIHYGRYGGKNS</sequence>
<evidence type="ECO:0000313" key="2">
    <source>
        <dbReference type="EMBL" id="BCR04562.1"/>
    </source>
</evidence>
<accession>A0ABN6DWS8</accession>
<dbReference type="CDD" id="cd02151">
    <property type="entry name" value="nitroreductase"/>
    <property type="match status" value="1"/>
</dbReference>
<dbReference type="PANTHER" id="PTHR23026:SF117">
    <property type="entry name" value="NITROREDUCTASE"/>
    <property type="match status" value="1"/>
</dbReference>
<dbReference type="EMBL" id="AP024355">
    <property type="protein sequence ID" value="BCR04562.1"/>
    <property type="molecule type" value="Genomic_DNA"/>
</dbReference>
<gene>
    <name evidence="2" type="ORF">DESUT3_16310</name>
</gene>
<dbReference type="PANTHER" id="PTHR23026">
    <property type="entry name" value="NADPH NITROREDUCTASE"/>
    <property type="match status" value="1"/>
</dbReference>
<evidence type="ECO:0000259" key="1">
    <source>
        <dbReference type="Pfam" id="PF00881"/>
    </source>
</evidence>
<reference evidence="2 3" key="2">
    <citation type="journal article" date="2021" name="Int. J. Syst. Evol. Microbiol.">
        <title>Isolation and Polyphasic Characterization of Desulfuromonas versatilis sp. Nov., an Electrogenic Bacteria Capable of Versatile Metabolism Isolated from a Graphene Oxide-Reducing Enrichment Culture.</title>
        <authorList>
            <person name="Xie L."/>
            <person name="Yoshida N."/>
            <person name="Ishii S."/>
            <person name="Meng L."/>
        </authorList>
    </citation>
    <scope>NUCLEOTIDE SEQUENCE [LARGE SCALE GENOMIC DNA]</scope>
    <source>
        <strain evidence="2 3">NIT-T3</strain>
    </source>
</reference>
<dbReference type="Proteomes" id="UP001319827">
    <property type="component" value="Chromosome"/>
</dbReference>
<reference evidence="2 3" key="1">
    <citation type="journal article" date="2016" name="C (Basel)">
        <title>Selective Growth of and Electricity Production by Marine Exoelectrogenic Bacteria in Self-Aggregated Hydrogel of Microbially Reduced Graphene Oxide.</title>
        <authorList>
            <person name="Yoshida N."/>
            <person name="Goto Y."/>
            <person name="Miyata Y."/>
        </authorList>
    </citation>
    <scope>NUCLEOTIDE SEQUENCE [LARGE SCALE GENOMIC DNA]</scope>
    <source>
        <strain evidence="2 3">NIT-T3</strain>
    </source>
</reference>
<keyword evidence="3" id="KW-1185">Reference proteome</keyword>
<organism evidence="2 3">
    <name type="scientific">Desulfuromonas versatilis</name>
    <dbReference type="NCBI Taxonomy" id="2802975"/>
    <lineage>
        <taxon>Bacteria</taxon>
        <taxon>Pseudomonadati</taxon>
        <taxon>Thermodesulfobacteriota</taxon>
        <taxon>Desulfuromonadia</taxon>
        <taxon>Desulfuromonadales</taxon>
        <taxon>Desulfuromonadaceae</taxon>
        <taxon>Desulfuromonas</taxon>
    </lineage>
</organism>
<dbReference type="RefSeq" id="WP_221252020.1">
    <property type="nucleotide sequence ID" value="NZ_AP024355.1"/>
</dbReference>
<name>A0ABN6DWS8_9BACT</name>
<dbReference type="Pfam" id="PF00881">
    <property type="entry name" value="Nitroreductase"/>
    <property type="match status" value="1"/>
</dbReference>
<evidence type="ECO:0000313" key="3">
    <source>
        <dbReference type="Proteomes" id="UP001319827"/>
    </source>
</evidence>
<dbReference type="InterPro" id="IPR029479">
    <property type="entry name" value="Nitroreductase"/>
</dbReference>
<proteinExistence type="predicted"/>
<feature type="domain" description="Nitroreductase" evidence="1">
    <location>
        <begin position="6"/>
        <end position="149"/>
    </location>
</feature>
<dbReference type="InterPro" id="IPR000415">
    <property type="entry name" value="Nitroreductase-like"/>
</dbReference>
<dbReference type="SUPFAM" id="SSF55469">
    <property type="entry name" value="FMN-dependent nitroreductase-like"/>
    <property type="match status" value="1"/>
</dbReference>